<feature type="domain" description="NADH-rubredoxin oxidoreductase C-terminal" evidence="21">
    <location>
        <begin position="318"/>
        <end position="385"/>
    </location>
</feature>
<evidence type="ECO:0000256" key="15">
    <source>
        <dbReference type="PIRNR" id="PIRNR037149"/>
    </source>
</evidence>
<dbReference type="GO" id="GO:0050661">
    <property type="term" value="F:NADP binding"/>
    <property type="evidence" value="ECO:0007669"/>
    <property type="project" value="UniProtKB-UniRule"/>
</dbReference>
<dbReference type="InterPro" id="IPR005117">
    <property type="entry name" value="NiRdtase/SiRdtase_haem-b_fer"/>
</dbReference>
<dbReference type="InterPro" id="IPR017121">
    <property type="entry name" value="Nitrite_Rdtase_lsu"/>
</dbReference>
<evidence type="ECO:0000256" key="16">
    <source>
        <dbReference type="PIRSR" id="PIRSR037149-1"/>
    </source>
</evidence>
<dbReference type="Pfam" id="PF18267">
    <property type="entry name" value="Rubredoxin_C"/>
    <property type="match status" value="1"/>
</dbReference>
<evidence type="ECO:0000256" key="7">
    <source>
        <dbReference type="ARBA" id="ARBA00022714"/>
    </source>
</evidence>
<dbReference type="InterPro" id="IPR041575">
    <property type="entry name" value="Rubredoxin_C"/>
</dbReference>
<name>A0A4Y6V1W6_SACBS</name>
<comment type="cofactor">
    <cofactor evidence="14">
        <name>[2Fe-2S] cluster</name>
        <dbReference type="ChEBI" id="CHEBI:190135"/>
    </cofactor>
</comment>
<dbReference type="InterPro" id="IPR041854">
    <property type="entry name" value="BFD-like_2Fe2S-bd_dom_sf"/>
</dbReference>
<evidence type="ECO:0000256" key="1">
    <source>
        <dbReference type="ARBA" id="ARBA00001974"/>
    </source>
</evidence>
<dbReference type="InterPro" id="IPR006066">
    <property type="entry name" value="NO2/SO3_Rdtase_FeS/sirohaem_BS"/>
</dbReference>
<feature type="binding site" evidence="16">
    <location>
        <position position="638"/>
    </location>
    <ligand>
        <name>[4Fe-4S] cluster</name>
        <dbReference type="ChEBI" id="CHEBI:49883"/>
    </ligand>
</feature>
<keyword evidence="9 15" id="KW-0274">FAD</keyword>
<evidence type="ECO:0000256" key="14">
    <source>
        <dbReference type="ARBA" id="ARBA00034078"/>
    </source>
</evidence>
<evidence type="ECO:0000256" key="2">
    <source>
        <dbReference type="ARBA" id="ARBA00005096"/>
    </source>
</evidence>
<dbReference type="FunFam" id="3.50.50.60:FF:000033">
    <property type="entry name" value="Nitrite reductase [NAD(P)H], large subunit"/>
    <property type="match status" value="1"/>
</dbReference>
<dbReference type="InterPro" id="IPR045854">
    <property type="entry name" value="NO2/SO3_Rdtase_4Fe4S_sf"/>
</dbReference>
<dbReference type="PANTHER" id="PTHR43809:SF1">
    <property type="entry name" value="NITRITE REDUCTASE (NADH) LARGE SUBUNIT"/>
    <property type="match status" value="1"/>
</dbReference>
<feature type="binding site" evidence="16">
    <location>
        <position position="644"/>
    </location>
    <ligand>
        <name>[4Fe-4S] cluster</name>
        <dbReference type="ChEBI" id="CHEBI:49883"/>
    </ligand>
</feature>
<dbReference type="SUPFAM" id="SSF56014">
    <property type="entry name" value="Nitrite and sulphite reductase 4Fe-4S domain-like"/>
    <property type="match status" value="1"/>
</dbReference>
<feature type="binding site" evidence="16">
    <location>
        <position position="682"/>
    </location>
    <ligand>
        <name>[4Fe-4S] cluster</name>
        <dbReference type="ChEBI" id="CHEBI:49883"/>
    </ligand>
</feature>
<dbReference type="Proteomes" id="UP000316968">
    <property type="component" value="Chromosome"/>
</dbReference>
<comment type="cofactor">
    <cofactor evidence="1 15">
        <name>FAD</name>
        <dbReference type="ChEBI" id="CHEBI:57692"/>
    </cofactor>
</comment>
<dbReference type="PROSITE" id="PS00365">
    <property type="entry name" value="NIR_SIR"/>
    <property type="match status" value="1"/>
</dbReference>
<dbReference type="Gene3D" id="3.50.50.60">
    <property type="entry name" value="FAD/NAD(P)-binding domain"/>
    <property type="match status" value="2"/>
</dbReference>
<organism evidence="22 23">
    <name type="scientific">Saccharibacillus brassicae</name>
    <dbReference type="NCBI Taxonomy" id="2583377"/>
    <lineage>
        <taxon>Bacteria</taxon>
        <taxon>Bacillati</taxon>
        <taxon>Bacillota</taxon>
        <taxon>Bacilli</taxon>
        <taxon>Bacillales</taxon>
        <taxon>Paenibacillaceae</taxon>
        <taxon>Saccharibacillus</taxon>
    </lineage>
</organism>
<keyword evidence="7" id="KW-0001">2Fe-2S</keyword>
<evidence type="ECO:0000259" key="20">
    <source>
        <dbReference type="Pfam" id="PF07992"/>
    </source>
</evidence>
<comment type="cofactor">
    <cofactor evidence="16">
        <name>siroheme</name>
        <dbReference type="ChEBI" id="CHEBI:60052"/>
    </cofactor>
    <text evidence="16">Binds 1 siroheme per subunit.</text>
</comment>
<evidence type="ECO:0000256" key="3">
    <source>
        <dbReference type="ARBA" id="ARBA00010429"/>
    </source>
</evidence>
<dbReference type="InterPro" id="IPR006067">
    <property type="entry name" value="NO2/SO3_Rdtase_4Fe4S_dom"/>
</dbReference>
<dbReference type="InterPro" id="IPR036136">
    <property type="entry name" value="Nit/Sulf_reduc_fer-like_dom_sf"/>
</dbReference>
<dbReference type="PANTHER" id="PTHR43809">
    <property type="entry name" value="NITRITE REDUCTASE (NADH) LARGE SUBUNIT"/>
    <property type="match status" value="1"/>
</dbReference>
<keyword evidence="23" id="KW-1185">Reference proteome</keyword>
<evidence type="ECO:0000259" key="17">
    <source>
        <dbReference type="Pfam" id="PF01077"/>
    </source>
</evidence>
<evidence type="ECO:0000256" key="4">
    <source>
        <dbReference type="ARBA" id="ARBA00022485"/>
    </source>
</evidence>
<dbReference type="FunFam" id="1.10.10.1100:FF:000002">
    <property type="entry name" value="Nitrite reductase large subunit"/>
    <property type="match status" value="1"/>
</dbReference>
<dbReference type="Pfam" id="PF01077">
    <property type="entry name" value="NIR_SIR"/>
    <property type="match status" value="1"/>
</dbReference>
<dbReference type="SUPFAM" id="SSF51905">
    <property type="entry name" value="FAD/NAD(P)-binding domain"/>
    <property type="match status" value="2"/>
</dbReference>
<comment type="pathway">
    <text evidence="2">Nitrogen metabolism; nitrate reduction (assimilation).</text>
</comment>
<dbReference type="InterPro" id="IPR016156">
    <property type="entry name" value="FAD/NAD-linked_Rdtase_dimer_sf"/>
</dbReference>
<evidence type="ECO:0000259" key="21">
    <source>
        <dbReference type="Pfam" id="PF18267"/>
    </source>
</evidence>
<dbReference type="PRINTS" id="PR00397">
    <property type="entry name" value="SIROHAEM"/>
</dbReference>
<comment type="similarity">
    <text evidence="3">Belongs to the nitrite and sulfite reductase 4Fe-4S domain family.</text>
</comment>
<keyword evidence="13 15" id="KW-0534">Nitrate assimilation</keyword>
<evidence type="ECO:0000313" key="22">
    <source>
        <dbReference type="EMBL" id="QDH22611.1"/>
    </source>
</evidence>
<evidence type="ECO:0000256" key="6">
    <source>
        <dbReference type="ARBA" id="ARBA00022630"/>
    </source>
</evidence>
<keyword evidence="10" id="KW-0560">Oxidoreductase</keyword>
<dbReference type="CDD" id="cd19943">
    <property type="entry name" value="NirB_Fer2_BFD-like_1"/>
    <property type="match status" value="1"/>
</dbReference>
<dbReference type="GO" id="GO:0042128">
    <property type="term" value="P:nitrate assimilation"/>
    <property type="evidence" value="ECO:0007669"/>
    <property type="project" value="UniProtKB-UniRule"/>
</dbReference>
<gene>
    <name evidence="22" type="ORF">FFV09_18235</name>
</gene>
<keyword evidence="11 16" id="KW-0408">Iron</keyword>
<feature type="domain" description="Nitrite/Sulfite reductase ferredoxin-like" evidence="18">
    <location>
        <begin position="559"/>
        <end position="621"/>
    </location>
</feature>
<dbReference type="Pfam" id="PF04324">
    <property type="entry name" value="Fer2_BFD"/>
    <property type="match status" value="2"/>
</dbReference>
<dbReference type="InterPro" id="IPR052034">
    <property type="entry name" value="NasD-like"/>
</dbReference>
<dbReference type="Pfam" id="PF07992">
    <property type="entry name" value="Pyr_redox_2"/>
    <property type="match status" value="1"/>
</dbReference>
<evidence type="ECO:0000256" key="10">
    <source>
        <dbReference type="ARBA" id="ARBA00023002"/>
    </source>
</evidence>
<evidence type="ECO:0000256" key="13">
    <source>
        <dbReference type="ARBA" id="ARBA00023063"/>
    </source>
</evidence>
<dbReference type="EMBL" id="CP041217">
    <property type="protein sequence ID" value="QDH22611.1"/>
    <property type="molecule type" value="Genomic_DNA"/>
</dbReference>
<feature type="domain" description="BFD-like [2Fe-2S]-binding" evidence="19">
    <location>
        <begin position="484"/>
        <end position="533"/>
    </location>
</feature>
<accession>A0A4Y6V1W6</accession>
<dbReference type="GO" id="GO:0020037">
    <property type="term" value="F:heme binding"/>
    <property type="evidence" value="ECO:0007669"/>
    <property type="project" value="InterPro"/>
</dbReference>
<dbReference type="RefSeq" id="WP_141449153.1">
    <property type="nucleotide sequence ID" value="NZ_CP041217.1"/>
</dbReference>
<dbReference type="SUPFAM" id="SSF55124">
    <property type="entry name" value="Nitrite/Sulfite reductase N-terminal domain-like"/>
    <property type="match status" value="1"/>
</dbReference>
<feature type="binding site" description="axial binding residue" evidence="16">
    <location>
        <position position="682"/>
    </location>
    <ligand>
        <name>siroheme</name>
        <dbReference type="ChEBI" id="CHEBI:60052"/>
    </ligand>
    <ligandPart>
        <name>Fe</name>
        <dbReference type="ChEBI" id="CHEBI:18248"/>
    </ligandPart>
</feature>
<dbReference type="Gene3D" id="1.10.10.1100">
    <property type="entry name" value="BFD-like [2Fe-2S]-binding domain"/>
    <property type="match status" value="1"/>
</dbReference>
<dbReference type="GO" id="GO:0098809">
    <property type="term" value="F:nitrite reductase activity"/>
    <property type="evidence" value="ECO:0007669"/>
    <property type="project" value="InterPro"/>
</dbReference>
<keyword evidence="12 16" id="KW-0411">Iron-sulfur</keyword>
<dbReference type="Gene3D" id="3.30.413.10">
    <property type="entry name" value="Sulfite Reductase Hemoprotein, domain 1"/>
    <property type="match status" value="1"/>
</dbReference>
<dbReference type="GO" id="GO:0046872">
    <property type="term" value="F:metal ion binding"/>
    <property type="evidence" value="ECO:0007669"/>
    <property type="project" value="UniProtKB-KW"/>
</dbReference>
<keyword evidence="6 15" id="KW-0285">Flavoprotein</keyword>
<dbReference type="OrthoDB" id="9792592at2"/>
<dbReference type="AlphaFoldDB" id="A0A4Y6V1W6"/>
<dbReference type="KEGG" id="saca:FFV09_18235"/>
<dbReference type="InterPro" id="IPR012744">
    <property type="entry name" value="Nitri_red_NirB"/>
</dbReference>
<feature type="domain" description="FAD/NAD(P)-binding" evidence="20">
    <location>
        <begin position="7"/>
        <end position="281"/>
    </location>
</feature>
<keyword evidence="4 16" id="KW-0004">4Fe-4S</keyword>
<dbReference type="PRINTS" id="PR00411">
    <property type="entry name" value="PNDRDTASEI"/>
</dbReference>
<comment type="cofactor">
    <cofactor evidence="16">
        <name>[4Fe-4S] cluster</name>
        <dbReference type="ChEBI" id="CHEBI:49883"/>
    </cofactor>
    <text evidence="16">Binds 1 [4Fe-4S] cluster per subunit.</text>
</comment>
<dbReference type="UniPathway" id="UPA00653"/>
<dbReference type="GO" id="GO:0050660">
    <property type="term" value="F:flavin adenine dinucleotide binding"/>
    <property type="evidence" value="ECO:0007669"/>
    <property type="project" value="UniProtKB-UniRule"/>
</dbReference>
<dbReference type="GO" id="GO:0051539">
    <property type="term" value="F:4 iron, 4 sulfur cluster binding"/>
    <property type="evidence" value="ECO:0007669"/>
    <property type="project" value="UniProtKB-KW"/>
</dbReference>
<evidence type="ECO:0000256" key="11">
    <source>
        <dbReference type="ARBA" id="ARBA00023004"/>
    </source>
</evidence>
<dbReference type="InterPro" id="IPR007419">
    <property type="entry name" value="BFD-like_2Fe2S-bd_dom"/>
</dbReference>
<evidence type="ECO:0000256" key="12">
    <source>
        <dbReference type="ARBA" id="ARBA00023014"/>
    </source>
</evidence>
<dbReference type="InterPro" id="IPR023753">
    <property type="entry name" value="FAD/NAD-binding_dom"/>
</dbReference>
<evidence type="ECO:0000256" key="5">
    <source>
        <dbReference type="ARBA" id="ARBA00022617"/>
    </source>
</evidence>
<evidence type="ECO:0000259" key="19">
    <source>
        <dbReference type="Pfam" id="PF04324"/>
    </source>
</evidence>
<feature type="domain" description="BFD-like [2Fe-2S]-binding" evidence="19">
    <location>
        <begin position="420"/>
        <end position="468"/>
    </location>
</feature>
<evidence type="ECO:0000259" key="18">
    <source>
        <dbReference type="Pfam" id="PF03460"/>
    </source>
</evidence>
<dbReference type="NCBIfam" id="TIGR02374">
    <property type="entry name" value="nitri_red_nirB"/>
    <property type="match status" value="1"/>
</dbReference>
<evidence type="ECO:0000256" key="9">
    <source>
        <dbReference type="ARBA" id="ARBA00022827"/>
    </source>
</evidence>
<protein>
    <submittedName>
        <fullName evidence="22">NAD(P)/FAD-dependent oxidoreductase</fullName>
    </submittedName>
</protein>
<evidence type="ECO:0000313" key="23">
    <source>
        <dbReference type="Proteomes" id="UP000316968"/>
    </source>
</evidence>
<keyword evidence="8 16" id="KW-0479">Metal-binding</keyword>
<feature type="binding site" evidence="16">
    <location>
        <position position="678"/>
    </location>
    <ligand>
        <name>[4Fe-4S] cluster</name>
        <dbReference type="ChEBI" id="CHEBI:49883"/>
    </ligand>
</feature>
<dbReference type="Pfam" id="PF03460">
    <property type="entry name" value="NIR_SIR_ferr"/>
    <property type="match status" value="1"/>
</dbReference>
<dbReference type="GO" id="GO:0051537">
    <property type="term" value="F:2 iron, 2 sulfur cluster binding"/>
    <property type="evidence" value="ECO:0007669"/>
    <property type="project" value="UniProtKB-KW"/>
</dbReference>
<evidence type="ECO:0000256" key="8">
    <source>
        <dbReference type="ARBA" id="ARBA00022723"/>
    </source>
</evidence>
<keyword evidence="5 16" id="KW-0349">Heme</keyword>
<dbReference type="Gene3D" id="3.30.390.30">
    <property type="match status" value="1"/>
</dbReference>
<proteinExistence type="inferred from homology"/>
<dbReference type="CDD" id="cd19944">
    <property type="entry name" value="NirB_Fer2_BFD-like_2"/>
    <property type="match status" value="1"/>
</dbReference>
<feature type="domain" description="Nitrite/sulphite reductase 4Fe-4S" evidence="17">
    <location>
        <begin position="629"/>
        <end position="763"/>
    </location>
</feature>
<sequence>MNTVKQKLIVIGNGMAGINTLEQILKLTDRFDITVFGSEPHPNYNRIMLSYVLEGSKKLEDIVLNDWSWYEENGIALHTNTTVTQIDTVGKTVLTDTGLTQAYDKLLIATGSNSLMLPIPGSDREGVVGFRDIADCDRMLDAAKQYKKAAVIGGGLLGLEAAKGLVGLGMDVTVVHLMNDLMERQLDSQASAMLKTELERQGIKFAMGKSTAEMTGDHRVRKLVFTDGEELEAEFVVMAVGIRPNKQIGEVSGIDTNRGILVDDFMRTSAPDVYSVGECAEHRGVCYGLVAPLFEQGSVLAKHICGIDTAGYGGSITSTKLKISGVDVFSAGEFIETPQHTVISAKDEWKRTYKKILLDQGKIVGAVLFGDVTESASLQKYVRERTEMNDEIYGDLMGTGHCGSGKSKTAAVEKMADDEIVCGCKGVTKKVIVDAITEQGLTTVDEIKACTGATGSCGGCKPVVEQILSFVLGDGFKQTVKTGICGCTPLSRQEIVAGIKEKGLRTTKEVMHVLDWHNAEGCSKCRPAVNYYLGVIYPGEHKDEKESRFVNERMNANIQKDGTYTVVPRMYGGVTTPEDLKKIADVSVKYNVKAVKVTGGQRLDLIGVQKEDLPKVWEELDMPSGYAYAKSLRTVKTCVGSQFCRFGTQDSLAVGAMLERKFERLDFPAKFKIAVNGCPRNCAESCTKDIGIVGNDGGWEVFIGGNGGIKARLADSLCKVKTDQELTDTVAAVMQYYRETGNYLERTSEWVERIGLEDIYAKTVADADNRRKLIDDIEYALTFVEDPWKQVLNDKKLRSELFETAAPALPQA</sequence>
<dbReference type="Gene3D" id="3.90.480.10">
    <property type="entry name" value="Sulfite Reductase Hemoprotein,Domain 2"/>
    <property type="match status" value="1"/>
</dbReference>
<dbReference type="PRINTS" id="PR00368">
    <property type="entry name" value="FADPNR"/>
</dbReference>
<reference evidence="22 23" key="1">
    <citation type="submission" date="2019-06" db="EMBL/GenBank/DDBJ databases">
        <title>Saccharibacillus brassicae sp. nov., an endophytic bacterium isolated from Chinese cabbage seeds (Brassica pekinensis).</title>
        <authorList>
            <person name="Jiang L."/>
            <person name="Lee J."/>
            <person name="Kim S.W."/>
        </authorList>
    </citation>
    <scope>NUCLEOTIDE SEQUENCE [LARGE SCALE GENOMIC DNA]</scope>
    <source>
        <strain evidence="23">KCTC 43072 / ATSA2</strain>
    </source>
</reference>
<dbReference type="InterPro" id="IPR036188">
    <property type="entry name" value="FAD/NAD-bd_sf"/>
</dbReference>
<dbReference type="PIRSF" id="PIRSF037149">
    <property type="entry name" value="NirB"/>
    <property type="match status" value="1"/>
</dbReference>